<comment type="caution">
    <text evidence="5">The sequence shown here is derived from an EMBL/GenBank/DDBJ whole genome shotgun (WGS) entry which is preliminary data.</text>
</comment>
<name>A0A1V9X7Y7_9ACAR</name>
<protein>
    <recommendedName>
        <fullName evidence="4">CUB domain-containing protein</fullName>
    </recommendedName>
</protein>
<feature type="compositionally biased region" description="Basic and acidic residues" evidence="3">
    <location>
        <begin position="1090"/>
        <end position="1105"/>
    </location>
</feature>
<feature type="non-terminal residue" evidence="5">
    <location>
        <position position="1"/>
    </location>
</feature>
<dbReference type="Pfam" id="PF00431">
    <property type="entry name" value="CUB"/>
    <property type="match status" value="8"/>
</dbReference>
<keyword evidence="1" id="KW-1015">Disulfide bond</keyword>
<dbReference type="AlphaFoldDB" id="A0A1V9X7Y7"/>
<dbReference type="InterPro" id="IPR035914">
    <property type="entry name" value="Sperma_CUB_dom_sf"/>
</dbReference>
<feature type="domain" description="CUB" evidence="4">
    <location>
        <begin position="239"/>
        <end position="347"/>
    </location>
</feature>
<dbReference type="FunCoup" id="A0A1V9X7Y7">
    <property type="interactions" value="54"/>
</dbReference>
<comment type="caution">
    <text evidence="2">Lacks conserved residue(s) required for the propagation of feature annotation.</text>
</comment>
<evidence type="ECO:0000313" key="6">
    <source>
        <dbReference type="Proteomes" id="UP000192247"/>
    </source>
</evidence>
<dbReference type="CDD" id="cd00041">
    <property type="entry name" value="CUB"/>
    <property type="match status" value="8"/>
</dbReference>
<feature type="domain" description="CUB" evidence="4">
    <location>
        <begin position="761"/>
        <end position="867"/>
    </location>
</feature>
<evidence type="ECO:0000259" key="4">
    <source>
        <dbReference type="PROSITE" id="PS01180"/>
    </source>
</evidence>
<reference evidence="5 6" key="1">
    <citation type="journal article" date="2017" name="Gigascience">
        <title>Draft genome of the honey bee ectoparasitic mite, Tropilaelaps mercedesae, is shaped by the parasitic life history.</title>
        <authorList>
            <person name="Dong X."/>
            <person name="Armstrong S.D."/>
            <person name="Xia D."/>
            <person name="Makepeace B.L."/>
            <person name="Darby A.C."/>
            <person name="Kadowaki T."/>
        </authorList>
    </citation>
    <scope>NUCLEOTIDE SEQUENCE [LARGE SCALE GENOMIC DNA]</scope>
    <source>
        <strain evidence="5">Wuxi-XJTLU</strain>
    </source>
</reference>
<sequence>PSRFIPQGVCDYCLDEGSGNLTSNNYPLKYPANHDCTYRIKKARKNICAVRLTFHDFDVEHSAQCYKDKLIIDGVKYCGDAWRANTKVIQFSKRDEIRLNFVTDNTGSGRGFWIEAEAVTCADGRGSDGRSLQQPECEEVFRDKEFTINTDNDCTYYIRKASLSANCGLQFSVANIGMNCNHDYLSIDGGRDKLCYSKTVPFDGEMMVLTTMGRPGKGKIRVRQTNDCPLAPPPLCDICTERISDDLTSYGYAVSQYYRNNLLCKMTISRPSNMFCSVRVYFKDFDVEESPKCDKDFLLIEDQRHCGNELRGQSRVLEYNNEGNVELVFRSDRQTSGRGFHLRFQQLACTSLSNQPTPKLHRCAQTFMSKEFTIQSPGFPQNYADNSECKYTVVRAGPDTCYLELAYDSFNLEDSNDCLRDYLEIGGEKHCGTLPSDHMHVIPFVEGNKIIRFHSDANNQNRGFSIRARQLGCGSRRIGTGPTGRKLDGPNCNNETPFNSLTFEIESPGYPEAYADSQDCVFTIQKNNANVCRLQVTFADFSLPASDTCQGDHLSVDDLRVCGAVVPGTIRIFDMKEDTKKIEFHSDDKTTDRGFRLLVKQVECSSSRDAADGNMGGQEPVQCDRVYSTRDAIITSVGYPNSYDNNLNCVYIIRKATSSVCRLELVFQKFDVESSTDCEYDYLQVGSEKLCGVFTQNTSGIYEFDEPEKALKFHSDAANSRPGFQIKMRQIDCGKQEEEGSGGFEDFADAPAVSSIVPRKCDKVFTSKLFDLRSIDYPSGYPRNLDCKYIIFQANSNVCRLEFTFIDFDMESNCESDFLEIDGERLCGNLLADTKKVIPFRSAQKMVRLHTDPVSTRSGFHIKVKQVECPSSVSDKTGSDVSLDRPWRHASSDGSGSNWTPDETEWSRPDLHDHKSGHRGDESDFSFIPPDRGTEHHGAGSHVFDHSWGPCKYEFSDHSGVFYSQNFPGPYPNRVSCSYKIFAKPGYCTVELNFVQFRLDETGAIHPSETCDHDYMELNGIKYCHRQLEGQIRTLEFDGHPPQVEMKFFTDEEAHGKGFLGFYRQTPCRGSPGGGSGRPVIYTNPQPDNTRSHRPSDNHHGEKRQPSCDRLYALAEFTIESPGHPVPYLGGLECKYFVRRLSPDICSLAVRFQTFDVAESPNCFFDYLEVDGEKICGHVAPGKTYSNSCILKHILNRIGELILH</sequence>
<feature type="compositionally biased region" description="Polar residues" evidence="3">
    <location>
        <begin position="892"/>
        <end position="901"/>
    </location>
</feature>
<proteinExistence type="predicted"/>
<feature type="domain" description="CUB" evidence="4">
    <location>
        <begin position="623"/>
        <end position="731"/>
    </location>
</feature>
<feature type="compositionally biased region" description="Basic and acidic residues" evidence="3">
    <location>
        <begin position="905"/>
        <end position="922"/>
    </location>
</feature>
<organism evidence="5 6">
    <name type="scientific">Tropilaelaps mercedesae</name>
    <dbReference type="NCBI Taxonomy" id="418985"/>
    <lineage>
        <taxon>Eukaryota</taxon>
        <taxon>Metazoa</taxon>
        <taxon>Ecdysozoa</taxon>
        <taxon>Arthropoda</taxon>
        <taxon>Chelicerata</taxon>
        <taxon>Arachnida</taxon>
        <taxon>Acari</taxon>
        <taxon>Parasitiformes</taxon>
        <taxon>Mesostigmata</taxon>
        <taxon>Gamasina</taxon>
        <taxon>Dermanyssoidea</taxon>
        <taxon>Laelapidae</taxon>
        <taxon>Tropilaelaps</taxon>
    </lineage>
</organism>
<dbReference type="STRING" id="418985.A0A1V9X7Y7"/>
<dbReference type="InterPro" id="IPR000859">
    <property type="entry name" value="CUB_dom"/>
</dbReference>
<evidence type="ECO:0000256" key="1">
    <source>
        <dbReference type="ARBA" id="ARBA00023157"/>
    </source>
</evidence>
<feature type="compositionally biased region" description="Basic and acidic residues" evidence="3">
    <location>
        <begin position="882"/>
        <end position="891"/>
    </location>
</feature>
<evidence type="ECO:0000313" key="5">
    <source>
        <dbReference type="EMBL" id="OQR69654.1"/>
    </source>
</evidence>
<feature type="domain" description="CUB" evidence="4">
    <location>
        <begin position="363"/>
        <end position="471"/>
    </location>
</feature>
<dbReference type="Proteomes" id="UP000192247">
    <property type="component" value="Unassembled WGS sequence"/>
</dbReference>
<evidence type="ECO:0000256" key="2">
    <source>
        <dbReference type="PROSITE-ProRule" id="PRU00059"/>
    </source>
</evidence>
<keyword evidence="6" id="KW-1185">Reference proteome</keyword>
<evidence type="ECO:0000256" key="3">
    <source>
        <dbReference type="SAM" id="MobiDB-lite"/>
    </source>
</evidence>
<feature type="domain" description="CUB" evidence="4">
    <location>
        <begin position="10"/>
        <end position="119"/>
    </location>
</feature>
<gene>
    <name evidence="5" type="ORF">BIW11_12128</name>
</gene>
<dbReference type="SMART" id="SM00042">
    <property type="entry name" value="CUB"/>
    <property type="match status" value="7"/>
</dbReference>
<dbReference type="GO" id="GO:0005615">
    <property type="term" value="C:extracellular space"/>
    <property type="evidence" value="ECO:0007669"/>
    <property type="project" value="TreeGrafter"/>
</dbReference>
<feature type="domain" description="CUB" evidence="4">
    <location>
        <begin position="1108"/>
        <end position="1189"/>
    </location>
</feature>
<accession>A0A1V9X7Y7</accession>
<feature type="region of interest" description="Disordered" evidence="3">
    <location>
        <begin position="871"/>
        <end position="939"/>
    </location>
</feature>
<feature type="compositionally biased region" description="Polar residues" evidence="3">
    <location>
        <begin position="871"/>
        <end position="880"/>
    </location>
</feature>
<feature type="domain" description="CUB" evidence="4">
    <location>
        <begin position="951"/>
        <end position="1066"/>
    </location>
</feature>
<dbReference type="PANTHER" id="PTHR24255">
    <property type="entry name" value="COMPLEMENT COMPONENT 1, S SUBCOMPONENT-RELATED"/>
    <property type="match status" value="1"/>
</dbReference>
<dbReference type="EMBL" id="MNPL01020231">
    <property type="protein sequence ID" value="OQR69654.1"/>
    <property type="molecule type" value="Genomic_DNA"/>
</dbReference>
<dbReference type="InParanoid" id="A0A1V9X7Y7"/>
<dbReference type="Gene3D" id="2.60.120.290">
    <property type="entry name" value="Spermadhesin, CUB domain"/>
    <property type="match status" value="8"/>
</dbReference>
<feature type="region of interest" description="Disordered" evidence="3">
    <location>
        <begin position="1070"/>
        <end position="1105"/>
    </location>
</feature>
<dbReference type="OrthoDB" id="6369184at2759"/>
<dbReference type="SUPFAM" id="SSF49854">
    <property type="entry name" value="Spermadhesin, CUB domain"/>
    <property type="match status" value="8"/>
</dbReference>
<dbReference type="PROSITE" id="PS01180">
    <property type="entry name" value="CUB"/>
    <property type="match status" value="8"/>
</dbReference>
<dbReference type="PANTHER" id="PTHR24255:SF31">
    <property type="entry name" value="CUBILIN-LIKE PROTEIN"/>
    <property type="match status" value="1"/>
</dbReference>
<dbReference type="GO" id="GO:0004252">
    <property type="term" value="F:serine-type endopeptidase activity"/>
    <property type="evidence" value="ECO:0007669"/>
    <property type="project" value="TreeGrafter"/>
</dbReference>
<feature type="domain" description="CUB" evidence="4">
    <location>
        <begin position="492"/>
        <end position="602"/>
    </location>
</feature>